<keyword evidence="6" id="KW-1185">Reference proteome</keyword>
<gene>
    <name evidence="5" type="ORF">SAMN02745119_00609</name>
</gene>
<organism evidence="5 6">
    <name type="scientific">Trichlorobacter thiogenes</name>
    <dbReference type="NCBI Taxonomy" id="115783"/>
    <lineage>
        <taxon>Bacteria</taxon>
        <taxon>Pseudomonadati</taxon>
        <taxon>Thermodesulfobacteriota</taxon>
        <taxon>Desulfuromonadia</taxon>
        <taxon>Geobacterales</taxon>
        <taxon>Geobacteraceae</taxon>
        <taxon>Trichlorobacter</taxon>
    </lineage>
</organism>
<dbReference type="Pfam" id="PF06586">
    <property type="entry name" value="TraK_N"/>
    <property type="match status" value="1"/>
</dbReference>
<dbReference type="EMBL" id="FUWR01000001">
    <property type="protein sequence ID" value="SJZ43186.1"/>
    <property type="molecule type" value="Genomic_DNA"/>
</dbReference>
<proteinExistence type="predicted"/>
<dbReference type="Proteomes" id="UP000190102">
    <property type="component" value="Unassembled WGS sequence"/>
</dbReference>
<feature type="chain" id="PRO_5012436669" evidence="2">
    <location>
        <begin position="20"/>
        <end position="315"/>
    </location>
</feature>
<protein>
    <submittedName>
        <fullName evidence="5">Conjugal transfer pilus assembly protein TraK</fullName>
    </submittedName>
</protein>
<reference evidence="6" key="1">
    <citation type="submission" date="2017-02" db="EMBL/GenBank/DDBJ databases">
        <authorList>
            <person name="Varghese N."/>
            <person name="Submissions S."/>
        </authorList>
    </citation>
    <scope>NUCLEOTIDE SEQUENCE [LARGE SCALE GENOMIC DNA]</scope>
    <source>
        <strain evidence="6">ATCC BAA-34</strain>
    </source>
</reference>
<dbReference type="STRING" id="115783.SAMN02745119_00609"/>
<feature type="signal peptide" evidence="2">
    <location>
        <begin position="1"/>
        <end position="19"/>
    </location>
</feature>
<feature type="domain" description="TraK C-terminal" evidence="4">
    <location>
        <begin position="149"/>
        <end position="263"/>
    </location>
</feature>
<feature type="compositionally biased region" description="Polar residues" evidence="1">
    <location>
        <begin position="284"/>
        <end position="297"/>
    </location>
</feature>
<feature type="region of interest" description="Disordered" evidence="1">
    <location>
        <begin position="272"/>
        <end position="315"/>
    </location>
</feature>
<sequence>MRKTIALLTALLVPTLAHALEQGAIHKQKTAIDQAIEKPVEGEFPTVVLPESSTGIRLSSSDINRISCPGDIREVLTSTEKGITIKITGKDAFVKFKVTKKGDKFFYSSTPTELYVVCGEKVFSLVAFPQRVPSQTIRLTSGQEKKIKENLSLYAGLPFEKKVLKAIREVYTENIPDSYTISKKEKRFFTFREILLTLKRTVDIEGEGLRIKEFEASLRGETPEFKMNEKMFLRTALVDNPIAVSLERHVLRTGDSSRVFVVEQRAEKQGVRRLTGDLPVMDQPRQSLPANKSGNQKEPTENRTESDVQEADDEK</sequence>
<evidence type="ECO:0000256" key="2">
    <source>
        <dbReference type="SAM" id="SignalP"/>
    </source>
</evidence>
<evidence type="ECO:0000259" key="3">
    <source>
        <dbReference type="Pfam" id="PF06586"/>
    </source>
</evidence>
<evidence type="ECO:0000259" key="4">
    <source>
        <dbReference type="Pfam" id="PF23536"/>
    </source>
</evidence>
<dbReference type="RefSeq" id="WP_078788890.1">
    <property type="nucleotide sequence ID" value="NZ_FUWR01000001.1"/>
</dbReference>
<evidence type="ECO:0000313" key="5">
    <source>
        <dbReference type="EMBL" id="SJZ43186.1"/>
    </source>
</evidence>
<dbReference type="OrthoDB" id="5393066at2"/>
<name>A0A1T4KLA6_9BACT</name>
<dbReference type="AlphaFoldDB" id="A0A1T4KLA6"/>
<evidence type="ECO:0000256" key="1">
    <source>
        <dbReference type="SAM" id="MobiDB-lite"/>
    </source>
</evidence>
<accession>A0A1T4KLA6</accession>
<feature type="domain" description="TraK N-terminal" evidence="3">
    <location>
        <begin position="48"/>
        <end position="143"/>
    </location>
</feature>
<dbReference type="Pfam" id="PF23536">
    <property type="entry name" value="TraK_C"/>
    <property type="match status" value="1"/>
</dbReference>
<dbReference type="InterPro" id="IPR010563">
    <property type="entry name" value="TraK_N"/>
</dbReference>
<evidence type="ECO:0000313" key="6">
    <source>
        <dbReference type="Proteomes" id="UP000190102"/>
    </source>
</evidence>
<keyword evidence="2" id="KW-0732">Signal</keyword>
<dbReference type="InterPro" id="IPR055397">
    <property type="entry name" value="TraK_C"/>
</dbReference>